<dbReference type="Proteomes" id="UP000887116">
    <property type="component" value="Unassembled WGS sequence"/>
</dbReference>
<name>A0A8X6HJF3_TRICU</name>
<evidence type="ECO:0000313" key="2">
    <source>
        <dbReference type="EMBL" id="GFR23330.1"/>
    </source>
</evidence>
<proteinExistence type="predicted"/>
<dbReference type="EMBL" id="BMAO01038209">
    <property type="protein sequence ID" value="GFR23330.1"/>
    <property type="molecule type" value="Genomic_DNA"/>
</dbReference>
<organism evidence="2 3">
    <name type="scientific">Trichonephila clavata</name>
    <name type="common">Joro spider</name>
    <name type="synonym">Nephila clavata</name>
    <dbReference type="NCBI Taxonomy" id="2740835"/>
    <lineage>
        <taxon>Eukaryota</taxon>
        <taxon>Metazoa</taxon>
        <taxon>Ecdysozoa</taxon>
        <taxon>Arthropoda</taxon>
        <taxon>Chelicerata</taxon>
        <taxon>Arachnida</taxon>
        <taxon>Araneae</taxon>
        <taxon>Araneomorphae</taxon>
        <taxon>Entelegynae</taxon>
        <taxon>Araneoidea</taxon>
        <taxon>Nephilidae</taxon>
        <taxon>Trichonephila</taxon>
    </lineage>
</organism>
<protein>
    <submittedName>
        <fullName evidence="2">Uncharacterized protein</fullName>
    </submittedName>
</protein>
<evidence type="ECO:0000313" key="3">
    <source>
        <dbReference type="Proteomes" id="UP000887116"/>
    </source>
</evidence>
<keyword evidence="3" id="KW-1185">Reference proteome</keyword>
<comment type="caution">
    <text evidence="2">The sequence shown here is derived from an EMBL/GenBank/DDBJ whole genome shotgun (WGS) entry which is preliminary data.</text>
</comment>
<reference evidence="2" key="1">
    <citation type="submission" date="2020-07" db="EMBL/GenBank/DDBJ databases">
        <title>Multicomponent nature underlies the extraordinary mechanical properties of spider dragline silk.</title>
        <authorList>
            <person name="Kono N."/>
            <person name="Nakamura H."/>
            <person name="Mori M."/>
            <person name="Yoshida Y."/>
            <person name="Ohtoshi R."/>
            <person name="Malay A.D."/>
            <person name="Moran D.A.P."/>
            <person name="Tomita M."/>
            <person name="Numata K."/>
            <person name="Arakawa K."/>
        </authorList>
    </citation>
    <scope>NUCLEOTIDE SEQUENCE</scope>
</reference>
<sequence>MLNLSNFLIPFWVFTNSVNPPKIHHFIASGRKPARTISTTASTPIDVIAPTTLNLMKPYPTLGDGSKRADVSSLVKESPVEDTAVKSNTNIVTEINKVVETATSKTSCSTSTTILVTESIGLSSSISPEVIKLSSADSFESTTGNSLNISSTGNSEKITPNGLITITKNDLDSSISSNIKENNTDAFTMSTSINVSS</sequence>
<evidence type="ECO:0000313" key="1">
    <source>
        <dbReference type="EMBL" id="GFQ68375.1"/>
    </source>
</evidence>
<dbReference type="EMBL" id="BMAO01000657">
    <property type="protein sequence ID" value="GFQ68375.1"/>
    <property type="molecule type" value="Genomic_DNA"/>
</dbReference>
<dbReference type="AlphaFoldDB" id="A0A8X6HJF3"/>
<dbReference type="OrthoDB" id="6430968at2759"/>
<gene>
    <name evidence="1" type="ORF">TNCT_514781</name>
    <name evidence="2" type="ORF">TNCT_551381</name>
</gene>
<accession>A0A8X6HJF3</accession>